<reference evidence="1" key="1">
    <citation type="journal article" date="2023" name="Mol. Phylogenet. Evol.">
        <title>Genome-scale phylogeny and comparative genomics of the fungal order Sordariales.</title>
        <authorList>
            <person name="Hensen N."/>
            <person name="Bonometti L."/>
            <person name="Westerberg I."/>
            <person name="Brannstrom I.O."/>
            <person name="Guillou S."/>
            <person name="Cros-Aarteil S."/>
            <person name="Calhoun S."/>
            <person name="Haridas S."/>
            <person name="Kuo A."/>
            <person name="Mondo S."/>
            <person name="Pangilinan J."/>
            <person name="Riley R."/>
            <person name="LaButti K."/>
            <person name="Andreopoulos B."/>
            <person name="Lipzen A."/>
            <person name="Chen C."/>
            <person name="Yan M."/>
            <person name="Daum C."/>
            <person name="Ng V."/>
            <person name="Clum A."/>
            <person name="Steindorff A."/>
            <person name="Ohm R.A."/>
            <person name="Martin F."/>
            <person name="Silar P."/>
            <person name="Natvig D.O."/>
            <person name="Lalanne C."/>
            <person name="Gautier V."/>
            <person name="Ament-Velasquez S.L."/>
            <person name="Kruys A."/>
            <person name="Hutchinson M.I."/>
            <person name="Powell A.J."/>
            <person name="Barry K."/>
            <person name="Miller A.N."/>
            <person name="Grigoriev I.V."/>
            <person name="Debuchy R."/>
            <person name="Gladieux P."/>
            <person name="Hiltunen Thoren M."/>
            <person name="Johannesson H."/>
        </authorList>
    </citation>
    <scope>NUCLEOTIDE SEQUENCE</scope>
    <source>
        <strain evidence="1">PSN293</strain>
    </source>
</reference>
<gene>
    <name evidence="1" type="ORF">QBC37DRAFT_431026</name>
</gene>
<dbReference type="Proteomes" id="UP001301769">
    <property type="component" value="Unassembled WGS sequence"/>
</dbReference>
<comment type="caution">
    <text evidence="1">The sequence shown here is derived from an EMBL/GenBank/DDBJ whole genome shotgun (WGS) entry which is preliminary data.</text>
</comment>
<keyword evidence="2" id="KW-1185">Reference proteome</keyword>
<sequence length="128" mass="14222">MKIPTVLSLFGGISSVSAYYCYGGGHRLSYSVAKFHFTRACEGYSGIAGAFQGWFAPNQEKYACVDLGDNVKLEMWVKNHNPTTGFDLGDTDCTKEFNNIMEYCFYGFGGHNDVAGWYFRIDANEGTC</sequence>
<evidence type="ECO:0000313" key="1">
    <source>
        <dbReference type="EMBL" id="KAK4208981.1"/>
    </source>
</evidence>
<evidence type="ECO:0000313" key="2">
    <source>
        <dbReference type="Proteomes" id="UP001301769"/>
    </source>
</evidence>
<dbReference type="EMBL" id="MU858220">
    <property type="protein sequence ID" value="KAK4208981.1"/>
    <property type="molecule type" value="Genomic_DNA"/>
</dbReference>
<dbReference type="AlphaFoldDB" id="A0AAN6Y093"/>
<reference evidence="1" key="2">
    <citation type="submission" date="2023-05" db="EMBL/GenBank/DDBJ databases">
        <authorList>
            <consortium name="Lawrence Berkeley National Laboratory"/>
            <person name="Steindorff A."/>
            <person name="Hensen N."/>
            <person name="Bonometti L."/>
            <person name="Westerberg I."/>
            <person name="Brannstrom I.O."/>
            <person name="Guillou S."/>
            <person name="Cros-Aarteil S."/>
            <person name="Calhoun S."/>
            <person name="Haridas S."/>
            <person name="Kuo A."/>
            <person name="Mondo S."/>
            <person name="Pangilinan J."/>
            <person name="Riley R."/>
            <person name="Labutti K."/>
            <person name="Andreopoulos B."/>
            <person name="Lipzen A."/>
            <person name="Chen C."/>
            <person name="Yanf M."/>
            <person name="Daum C."/>
            <person name="Ng V."/>
            <person name="Clum A."/>
            <person name="Ohm R."/>
            <person name="Martin F."/>
            <person name="Silar P."/>
            <person name="Natvig D."/>
            <person name="Lalanne C."/>
            <person name="Gautier V."/>
            <person name="Ament-Velasquez S.L."/>
            <person name="Kruys A."/>
            <person name="Hutchinson M.I."/>
            <person name="Powell A.J."/>
            <person name="Barry K."/>
            <person name="Miller A.N."/>
            <person name="Grigoriev I.V."/>
            <person name="Debuchy R."/>
            <person name="Gladieux P."/>
            <person name="Thoren M.H."/>
            <person name="Johannesson H."/>
        </authorList>
    </citation>
    <scope>NUCLEOTIDE SEQUENCE</scope>
    <source>
        <strain evidence="1">PSN293</strain>
    </source>
</reference>
<name>A0AAN6Y093_9PEZI</name>
<proteinExistence type="predicted"/>
<accession>A0AAN6Y093</accession>
<protein>
    <submittedName>
        <fullName evidence="1">Uncharacterized protein</fullName>
    </submittedName>
</protein>
<organism evidence="1 2">
    <name type="scientific">Rhypophila decipiens</name>
    <dbReference type="NCBI Taxonomy" id="261697"/>
    <lineage>
        <taxon>Eukaryota</taxon>
        <taxon>Fungi</taxon>
        <taxon>Dikarya</taxon>
        <taxon>Ascomycota</taxon>
        <taxon>Pezizomycotina</taxon>
        <taxon>Sordariomycetes</taxon>
        <taxon>Sordariomycetidae</taxon>
        <taxon>Sordariales</taxon>
        <taxon>Naviculisporaceae</taxon>
        <taxon>Rhypophila</taxon>
    </lineage>
</organism>